<keyword evidence="1" id="KW-0732">Signal</keyword>
<accession>A0A5N6ZEZ9</accession>
<sequence>MAGGNLRIYLFLLSFTFVPDLSAAVPSIATILWIRSCLFNGSGSGAPDWMSGSRVTVWRPICMIRCVFGERDGDINRRW</sequence>
<organism evidence="2 3">
    <name type="scientific">Aspergillus coremiiformis</name>
    <dbReference type="NCBI Taxonomy" id="138285"/>
    <lineage>
        <taxon>Eukaryota</taxon>
        <taxon>Fungi</taxon>
        <taxon>Dikarya</taxon>
        <taxon>Ascomycota</taxon>
        <taxon>Pezizomycotina</taxon>
        <taxon>Eurotiomycetes</taxon>
        <taxon>Eurotiomycetidae</taxon>
        <taxon>Eurotiales</taxon>
        <taxon>Aspergillaceae</taxon>
        <taxon>Aspergillus</taxon>
        <taxon>Aspergillus subgen. Circumdati</taxon>
    </lineage>
</organism>
<evidence type="ECO:0000313" key="3">
    <source>
        <dbReference type="Proteomes" id="UP000327118"/>
    </source>
</evidence>
<reference evidence="3" key="1">
    <citation type="submission" date="2019-04" db="EMBL/GenBank/DDBJ databases">
        <title>Friends and foes A comparative genomics studyof 23 Aspergillus species from section Flavi.</title>
        <authorList>
            <consortium name="DOE Joint Genome Institute"/>
            <person name="Kjaerbolling I."/>
            <person name="Vesth T."/>
            <person name="Frisvad J.C."/>
            <person name="Nybo J.L."/>
            <person name="Theobald S."/>
            <person name="Kildgaard S."/>
            <person name="Isbrandt T."/>
            <person name="Kuo A."/>
            <person name="Sato A."/>
            <person name="Lyhne E.K."/>
            <person name="Kogle M.E."/>
            <person name="Wiebenga A."/>
            <person name="Kun R.S."/>
            <person name="Lubbers R.J."/>
            <person name="Makela M.R."/>
            <person name="Barry K."/>
            <person name="Chovatia M."/>
            <person name="Clum A."/>
            <person name="Daum C."/>
            <person name="Haridas S."/>
            <person name="He G."/>
            <person name="LaButti K."/>
            <person name="Lipzen A."/>
            <person name="Mondo S."/>
            <person name="Riley R."/>
            <person name="Salamov A."/>
            <person name="Simmons B.A."/>
            <person name="Magnuson J.K."/>
            <person name="Henrissat B."/>
            <person name="Mortensen U.H."/>
            <person name="Larsen T.O."/>
            <person name="Devries R.P."/>
            <person name="Grigoriev I.V."/>
            <person name="Machida M."/>
            <person name="Baker S.E."/>
            <person name="Andersen M.R."/>
        </authorList>
    </citation>
    <scope>NUCLEOTIDE SEQUENCE [LARGE SCALE GENOMIC DNA]</scope>
    <source>
        <strain evidence="3">CBS 553.77</strain>
    </source>
</reference>
<name>A0A5N6ZEZ9_9EURO</name>
<evidence type="ECO:0000313" key="2">
    <source>
        <dbReference type="EMBL" id="KAE8355476.1"/>
    </source>
</evidence>
<evidence type="ECO:0008006" key="4">
    <source>
        <dbReference type="Google" id="ProtNLM"/>
    </source>
</evidence>
<feature type="chain" id="PRO_5024998856" description="Secreted protein" evidence="1">
    <location>
        <begin position="24"/>
        <end position="79"/>
    </location>
</feature>
<keyword evidence="3" id="KW-1185">Reference proteome</keyword>
<dbReference type="EMBL" id="ML739052">
    <property type="protein sequence ID" value="KAE8355476.1"/>
    <property type="molecule type" value="Genomic_DNA"/>
</dbReference>
<dbReference type="AlphaFoldDB" id="A0A5N6ZEZ9"/>
<dbReference type="Proteomes" id="UP000327118">
    <property type="component" value="Unassembled WGS sequence"/>
</dbReference>
<feature type="signal peptide" evidence="1">
    <location>
        <begin position="1"/>
        <end position="23"/>
    </location>
</feature>
<gene>
    <name evidence="2" type="ORF">BDV28DRAFT_128956</name>
</gene>
<evidence type="ECO:0000256" key="1">
    <source>
        <dbReference type="SAM" id="SignalP"/>
    </source>
</evidence>
<protein>
    <recommendedName>
        <fullName evidence="4">Secreted protein</fullName>
    </recommendedName>
</protein>
<proteinExistence type="predicted"/>